<evidence type="ECO:0000256" key="6">
    <source>
        <dbReference type="ARBA" id="ARBA00022454"/>
    </source>
</evidence>
<keyword evidence="12" id="KW-0418">Kinase</keyword>
<proteinExistence type="predicted"/>
<evidence type="ECO:0000256" key="17">
    <source>
        <dbReference type="ARBA" id="ARBA00048679"/>
    </source>
</evidence>
<dbReference type="InterPro" id="IPR017441">
    <property type="entry name" value="Protein_kinase_ATP_BS"/>
</dbReference>
<feature type="compositionally biased region" description="Polar residues" evidence="19">
    <location>
        <begin position="491"/>
        <end position="506"/>
    </location>
</feature>
<dbReference type="AlphaFoldDB" id="A0ABD3VSJ7"/>
<dbReference type="PANTHER" id="PTHR24419:SF18">
    <property type="entry name" value="SERINE_THREONINE-PROTEIN KINASE HASPIN"/>
    <property type="match status" value="1"/>
</dbReference>
<keyword evidence="6" id="KW-0158">Chromosome</keyword>
<dbReference type="GO" id="GO:0005524">
    <property type="term" value="F:ATP binding"/>
    <property type="evidence" value="ECO:0007669"/>
    <property type="project" value="UniProtKB-UniRule"/>
</dbReference>
<feature type="region of interest" description="Disordered" evidence="19">
    <location>
        <begin position="21"/>
        <end position="47"/>
    </location>
</feature>
<feature type="compositionally biased region" description="Acidic residues" evidence="19">
    <location>
        <begin position="392"/>
        <end position="418"/>
    </location>
</feature>
<evidence type="ECO:0000259" key="20">
    <source>
        <dbReference type="PROSITE" id="PS50011"/>
    </source>
</evidence>
<feature type="compositionally biased region" description="Polar residues" evidence="19">
    <location>
        <begin position="544"/>
        <end position="571"/>
    </location>
</feature>
<dbReference type="GO" id="GO:0035173">
    <property type="term" value="F:histone kinase activity"/>
    <property type="evidence" value="ECO:0007669"/>
    <property type="project" value="UniProtKB-ARBA"/>
</dbReference>
<evidence type="ECO:0000256" key="13">
    <source>
        <dbReference type="ARBA" id="ARBA00022840"/>
    </source>
</evidence>
<feature type="domain" description="Protein kinase" evidence="20">
    <location>
        <begin position="635"/>
        <end position="950"/>
    </location>
</feature>
<feature type="region of interest" description="Disordered" evidence="19">
    <location>
        <begin position="134"/>
        <end position="167"/>
    </location>
</feature>
<evidence type="ECO:0000256" key="14">
    <source>
        <dbReference type="ARBA" id="ARBA00023212"/>
    </source>
</evidence>
<keyword evidence="10" id="KW-0808">Transferase</keyword>
<dbReference type="InterPro" id="IPR011009">
    <property type="entry name" value="Kinase-like_dom_sf"/>
</dbReference>
<protein>
    <recommendedName>
        <fullName evidence="5">non-specific serine/threonine protein kinase</fullName>
        <ecNumber evidence="5">2.7.11.1</ecNumber>
    </recommendedName>
</protein>
<evidence type="ECO:0000256" key="4">
    <source>
        <dbReference type="ARBA" id="ARBA00004286"/>
    </source>
</evidence>
<keyword evidence="8" id="KW-0723">Serine/threonine-protein kinase</keyword>
<dbReference type="EC" id="2.7.11.1" evidence="5"/>
<dbReference type="FunFam" id="1.10.510.10:FF:000401">
    <property type="entry name" value="serine/threonine-protein kinase haspin"/>
    <property type="match status" value="1"/>
</dbReference>
<dbReference type="GO" id="GO:0005694">
    <property type="term" value="C:chromosome"/>
    <property type="evidence" value="ECO:0007669"/>
    <property type="project" value="UniProtKB-SubCell"/>
</dbReference>
<accession>A0ABD3VSJ7</accession>
<comment type="catalytic activity">
    <reaction evidence="16">
        <text>L-threonyl-[protein] + ATP = O-phospho-L-threonyl-[protein] + ADP + H(+)</text>
        <dbReference type="Rhea" id="RHEA:46608"/>
        <dbReference type="Rhea" id="RHEA-COMP:11060"/>
        <dbReference type="Rhea" id="RHEA-COMP:11605"/>
        <dbReference type="ChEBI" id="CHEBI:15378"/>
        <dbReference type="ChEBI" id="CHEBI:30013"/>
        <dbReference type="ChEBI" id="CHEBI:30616"/>
        <dbReference type="ChEBI" id="CHEBI:61977"/>
        <dbReference type="ChEBI" id="CHEBI:456216"/>
        <dbReference type="EC" id="2.7.11.1"/>
    </reaction>
</comment>
<dbReference type="Gene3D" id="1.10.510.10">
    <property type="entry name" value="Transferase(Phosphotransferase) domain 1"/>
    <property type="match status" value="1"/>
</dbReference>
<gene>
    <name evidence="21" type="ORF">ACJMK2_006105</name>
</gene>
<evidence type="ECO:0000256" key="7">
    <source>
        <dbReference type="ARBA" id="ARBA00022490"/>
    </source>
</evidence>
<dbReference type="InterPro" id="IPR000719">
    <property type="entry name" value="Prot_kinase_dom"/>
</dbReference>
<feature type="region of interest" description="Disordered" evidence="19">
    <location>
        <begin position="65"/>
        <end position="91"/>
    </location>
</feature>
<dbReference type="EMBL" id="JBJQND010000010">
    <property type="protein sequence ID" value="KAL3864421.1"/>
    <property type="molecule type" value="Genomic_DNA"/>
</dbReference>
<evidence type="ECO:0000256" key="9">
    <source>
        <dbReference type="ARBA" id="ARBA00022553"/>
    </source>
</evidence>
<evidence type="ECO:0000256" key="1">
    <source>
        <dbReference type="ARBA" id="ARBA00001946"/>
    </source>
</evidence>
<feature type="binding site" evidence="18">
    <location>
        <position position="662"/>
    </location>
    <ligand>
        <name>ATP</name>
        <dbReference type="ChEBI" id="CHEBI:30616"/>
    </ligand>
</feature>
<dbReference type="PROSITE" id="PS50011">
    <property type="entry name" value="PROTEIN_KINASE_DOM"/>
    <property type="match status" value="1"/>
</dbReference>
<comment type="subcellular location">
    <subcellularLocation>
        <location evidence="4">Chromosome</location>
    </subcellularLocation>
    <subcellularLocation>
        <location evidence="3">Cytoplasm</location>
        <location evidence="3">Cytoskeleton</location>
        <location evidence="3">Spindle</location>
    </subcellularLocation>
    <subcellularLocation>
        <location evidence="2">Nucleus</location>
    </subcellularLocation>
</comment>
<dbReference type="GO" id="GO:0005634">
    <property type="term" value="C:nucleus"/>
    <property type="evidence" value="ECO:0007669"/>
    <property type="project" value="UniProtKB-SubCell"/>
</dbReference>
<dbReference type="SMART" id="SM00220">
    <property type="entry name" value="S_TKc"/>
    <property type="match status" value="1"/>
</dbReference>
<evidence type="ECO:0000256" key="16">
    <source>
        <dbReference type="ARBA" id="ARBA00047899"/>
    </source>
</evidence>
<dbReference type="SUPFAM" id="SSF56112">
    <property type="entry name" value="Protein kinase-like (PK-like)"/>
    <property type="match status" value="1"/>
</dbReference>
<dbReference type="FunFam" id="3.30.200.20:FF:000409">
    <property type="entry name" value="serine/threonine-protein kinase haspin"/>
    <property type="match status" value="1"/>
</dbReference>
<evidence type="ECO:0000256" key="3">
    <source>
        <dbReference type="ARBA" id="ARBA00004186"/>
    </source>
</evidence>
<comment type="caution">
    <text evidence="21">The sequence shown here is derived from an EMBL/GenBank/DDBJ whole genome shotgun (WGS) entry which is preliminary data.</text>
</comment>
<keyword evidence="9" id="KW-0597">Phosphoprotein</keyword>
<keyword evidence="22" id="KW-1185">Reference proteome</keyword>
<comment type="catalytic activity">
    <reaction evidence="17">
        <text>L-seryl-[protein] + ATP = O-phospho-L-seryl-[protein] + ADP + H(+)</text>
        <dbReference type="Rhea" id="RHEA:17989"/>
        <dbReference type="Rhea" id="RHEA-COMP:9863"/>
        <dbReference type="Rhea" id="RHEA-COMP:11604"/>
        <dbReference type="ChEBI" id="CHEBI:15378"/>
        <dbReference type="ChEBI" id="CHEBI:29999"/>
        <dbReference type="ChEBI" id="CHEBI:30616"/>
        <dbReference type="ChEBI" id="CHEBI:83421"/>
        <dbReference type="ChEBI" id="CHEBI:456216"/>
        <dbReference type="EC" id="2.7.11.1"/>
    </reaction>
</comment>
<feature type="region of interest" description="Disordered" evidence="19">
    <location>
        <begin position="485"/>
        <end position="509"/>
    </location>
</feature>
<feature type="region of interest" description="Disordered" evidence="19">
    <location>
        <begin position="377"/>
        <end position="432"/>
    </location>
</feature>
<dbReference type="InterPro" id="IPR024604">
    <property type="entry name" value="GSG2_C"/>
</dbReference>
<feature type="region of interest" description="Disordered" evidence="19">
    <location>
        <begin position="543"/>
        <end position="571"/>
    </location>
</feature>
<comment type="cofactor">
    <cofactor evidence="1">
        <name>Mg(2+)</name>
        <dbReference type="ChEBI" id="CHEBI:18420"/>
    </cofactor>
</comment>
<evidence type="ECO:0000256" key="11">
    <source>
        <dbReference type="ARBA" id="ARBA00022741"/>
    </source>
</evidence>
<keyword evidence="13 18" id="KW-0067">ATP-binding</keyword>
<dbReference type="GO" id="GO:0004674">
    <property type="term" value="F:protein serine/threonine kinase activity"/>
    <property type="evidence" value="ECO:0007669"/>
    <property type="project" value="UniProtKB-KW"/>
</dbReference>
<evidence type="ECO:0000256" key="8">
    <source>
        <dbReference type="ARBA" id="ARBA00022527"/>
    </source>
</evidence>
<dbReference type="Gene3D" id="3.30.200.20">
    <property type="entry name" value="Phosphorylase Kinase, domain 1"/>
    <property type="match status" value="1"/>
</dbReference>
<dbReference type="GO" id="GO:0010564">
    <property type="term" value="P:regulation of cell cycle process"/>
    <property type="evidence" value="ECO:0007669"/>
    <property type="project" value="UniProtKB-ARBA"/>
</dbReference>
<evidence type="ECO:0000313" key="22">
    <source>
        <dbReference type="Proteomes" id="UP001634394"/>
    </source>
</evidence>
<evidence type="ECO:0000256" key="10">
    <source>
        <dbReference type="ARBA" id="ARBA00022679"/>
    </source>
</evidence>
<keyword evidence="14" id="KW-0206">Cytoskeleton</keyword>
<evidence type="ECO:0000256" key="18">
    <source>
        <dbReference type="PROSITE-ProRule" id="PRU10141"/>
    </source>
</evidence>
<reference evidence="21 22" key="1">
    <citation type="submission" date="2024-11" db="EMBL/GenBank/DDBJ databases">
        <title>Chromosome-level genome assembly of the freshwater bivalve Anodonta woodiana.</title>
        <authorList>
            <person name="Chen X."/>
        </authorList>
    </citation>
    <scope>NUCLEOTIDE SEQUENCE [LARGE SCALE GENOMIC DNA]</scope>
    <source>
        <strain evidence="21">MN2024</strain>
        <tissue evidence="21">Gills</tissue>
    </source>
</reference>
<evidence type="ECO:0000256" key="5">
    <source>
        <dbReference type="ARBA" id="ARBA00012513"/>
    </source>
</evidence>
<evidence type="ECO:0000256" key="19">
    <source>
        <dbReference type="SAM" id="MobiDB-lite"/>
    </source>
</evidence>
<dbReference type="Proteomes" id="UP001634394">
    <property type="component" value="Unassembled WGS sequence"/>
</dbReference>
<dbReference type="PROSITE" id="PS00107">
    <property type="entry name" value="PROTEIN_KINASE_ATP"/>
    <property type="match status" value="1"/>
</dbReference>
<keyword evidence="11 18" id="KW-0547">Nucleotide-binding</keyword>
<sequence length="950" mass="107834">MRKNKPVKTYGRHRNRVIATEKWLSDSDKKKNVFSTSSEHEKSSHSSIFHISSSQSLSLTNNSSVVSPAVKNKRKKGARVKNNKENVAAKTRARLQVKTLLNNFSDKHICSSTGSDSSLGSSDYQAPRRVLRERNKNVQYNNADSCRKETQEKKRKRQPKVVSSSCTDPVKKYNSYNFSDFEEYSLLISSSPSNSVKDDLKKDNGVSCIETSTPLAKRTRCKTPIEAKIKESDISHIEYIESPTSNASSSHIDSFLGLASSSSKAGVDKCSLSSIGYSPSIVTSESEKSSSLNKASNTKSPVVLSPLLPVVQLEKLKDSFISLHISSRRRKQMLNRNNLFDQSDSLFSGPSQSRYDHLENAMSAVSIRSQIQNSLGNLGISEGESDDKSDTTETEYGDEVLEEEEVEADDDDKEDDGYGDLSSINETEEWVNTEEEQKEMEEFLGSSKMPPCYELDETTLYMLNDDFSSKIHKYGNIEIISEEEEEHEIENSNASLDTSDVKLQSKSSEEVPREIRKSLQMIESITEEDHVLSGLRSRSVYYTAESSENHSPSTEKSNYLTAADQGTSPGSVTRAYSLKNINNNSMEESFMEVLTPSRQNGNSTKIVPPQIKLLQQCGQDSGPIPFVSAIPDRMMKKCAKIGEGVYGEVFRTQNRGSSVALKIIPIEGNFTVNDEPQKTFEEILPEIVISKELSQLRFRDTNSTHNFCQVNSVACVKGRYPDHLLKQWDIYDEERQSENDRPDIFTDDQLYIMFEFADGGKDLESFKFESFLEAKSILVQVIYSLAVAEEALQFEHRDLHWGNVLVQRTDRQEIEYKILGVDQIIPSHGVEVSIIDFTLSRLQKDGCTVYCDLAKDETLFEGKGDYQFEVYRLMKQENGNNWELFNPHTNVLWIHYLADKMVYAKRYAQNRREDREVIREFRQFVKEVTEYQSALELVYKSHFVHSYLES</sequence>
<evidence type="ECO:0000256" key="15">
    <source>
        <dbReference type="ARBA" id="ARBA00023242"/>
    </source>
</evidence>
<keyword evidence="15" id="KW-0539">Nucleus</keyword>
<dbReference type="PANTHER" id="PTHR24419">
    <property type="entry name" value="INTERLEUKIN-1 RECEPTOR-ASSOCIATED KINASE"/>
    <property type="match status" value="1"/>
</dbReference>
<keyword evidence="7" id="KW-0963">Cytoplasm</keyword>
<evidence type="ECO:0000256" key="2">
    <source>
        <dbReference type="ARBA" id="ARBA00004123"/>
    </source>
</evidence>
<feature type="compositionally biased region" description="Basic residues" evidence="19">
    <location>
        <begin position="71"/>
        <end position="81"/>
    </location>
</feature>
<evidence type="ECO:0000256" key="12">
    <source>
        <dbReference type="ARBA" id="ARBA00022777"/>
    </source>
</evidence>
<dbReference type="Pfam" id="PF12330">
    <property type="entry name" value="Haspin_kinase"/>
    <property type="match status" value="1"/>
</dbReference>
<evidence type="ECO:0000313" key="21">
    <source>
        <dbReference type="EMBL" id="KAL3864421.1"/>
    </source>
</evidence>
<dbReference type="GO" id="GO:0005819">
    <property type="term" value="C:spindle"/>
    <property type="evidence" value="ECO:0007669"/>
    <property type="project" value="UniProtKB-SubCell"/>
</dbReference>
<dbReference type="SMART" id="SM01331">
    <property type="entry name" value="DUF3635"/>
    <property type="match status" value="1"/>
</dbReference>
<name>A0ABD3VSJ7_SINWO</name>
<organism evidence="21 22">
    <name type="scientific">Sinanodonta woodiana</name>
    <name type="common">Chinese pond mussel</name>
    <name type="synonym">Anodonta woodiana</name>
    <dbReference type="NCBI Taxonomy" id="1069815"/>
    <lineage>
        <taxon>Eukaryota</taxon>
        <taxon>Metazoa</taxon>
        <taxon>Spiralia</taxon>
        <taxon>Lophotrochozoa</taxon>
        <taxon>Mollusca</taxon>
        <taxon>Bivalvia</taxon>
        <taxon>Autobranchia</taxon>
        <taxon>Heteroconchia</taxon>
        <taxon>Palaeoheterodonta</taxon>
        <taxon>Unionida</taxon>
        <taxon>Unionoidea</taxon>
        <taxon>Unionidae</taxon>
        <taxon>Unioninae</taxon>
        <taxon>Sinanodonta</taxon>
    </lineage>
</organism>